<dbReference type="FunFam" id="1.20.1250.20:FF:000218">
    <property type="entry name" value="facilitated trehalose transporter Tret1"/>
    <property type="match status" value="1"/>
</dbReference>
<feature type="transmembrane region" description="Helical" evidence="10">
    <location>
        <begin position="147"/>
        <end position="173"/>
    </location>
</feature>
<feature type="transmembrane region" description="Helical" evidence="10">
    <location>
        <begin position="393"/>
        <end position="413"/>
    </location>
</feature>
<organism evidence="12 13">
    <name type="scientific">Brooklawnia propionicigenes</name>
    <dbReference type="NCBI Taxonomy" id="3041175"/>
    <lineage>
        <taxon>Bacteria</taxon>
        <taxon>Bacillati</taxon>
        <taxon>Actinomycetota</taxon>
        <taxon>Actinomycetes</taxon>
        <taxon>Propionibacteriales</taxon>
        <taxon>Propionibacteriaceae</taxon>
        <taxon>Brooklawnia</taxon>
    </lineage>
</organism>
<feature type="transmembrane region" description="Helical" evidence="10">
    <location>
        <begin position="355"/>
        <end position="381"/>
    </location>
</feature>
<dbReference type="PANTHER" id="PTHR48023">
    <property type="entry name" value="D-XYLOSE-PROTON SYMPORTER-LIKE 2"/>
    <property type="match status" value="1"/>
</dbReference>
<keyword evidence="8 10" id="KW-0472">Membrane</keyword>
<evidence type="ECO:0000256" key="8">
    <source>
        <dbReference type="ARBA" id="ARBA00023136"/>
    </source>
</evidence>
<feature type="transmembrane region" description="Helical" evidence="10">
    <location>
        <begin position="296"/>
        <end position="319"/>
    </location>
</feature>
<evidence type="ECO:0000313" key="12">
    <source>
        <dbReference type="EMBL" id="BEH03535.1"/>
    </source>
</evidence>
<dbReference type="PRINTS" id="PR00171">
    <property type="entry name" value="SUGRTRNSPORT"/>
</dbReference>
<evidence type="ECO:0000256" key="7">
    <source>
        <dbReference type="ARBA" id="ARBA00022989"/>
    </source>
</evidence>
<sequence>MSTARSSSIIRPLPIWAVALIATLGSLLFGYDTGVISGALPFMAHPVDQGGLGLSDVAEGIITAALPIGAAFGSVFGGNLSDRYGRRRMLLWLAIIFFVGAVGAALSPTVHFLAFFRVVLGLAVGGASTTVPVYLAEVSPAERRGSIVAVDQVMIVTGQLLAYTNNALIAHLYGESSSWRWMLLLASIPAIGLWVGMRLMPESPRWYVAQNREADARRSLERVAAEHVDAQIDEIRSTIDKSDSQESLGWAALRRPWVLRIVVIGMGLSVIQQITGVNAIMYYAPRILESTGIGTNAALTATIANGVISVLAALVGLLLVRRLPRKKLLALGQSLIIFSLLGIGVISLVTDGQGATWLVLALMLVFLTGQQGAVSPVTWVMISEVFPLRIRGLGVGLSVLVQWLANALITFSFPVLLGLVGLGPVFMTFAVLNVVALVLAARKLPETSNRTLEEIEQLMAARVEMPAAEAS</sequence>
<evidence type="ECO:0000256" key="3">
    <source>
        <dbReference type="ARBA" id="ARBA00022448"/>
    </source>
</evidence>
<dbReference type="InterPro" id="IPR050820">
    <property type="entry name" value="MFS_Sugar_Transporter"/>
</dbReference>
<dbReference type="NCBIfam" id="TIGR00879">
    <property type="entry name" value="SP"/>
    <property type="match status" value="1"/>
</dbReference>
<feature type="transmembrane region" description="Helical" evidence="10">
    <location>
        <begin position="89"/>
        <end position="106"/>
    </location>
</feature>
<evidence type="ECO:0000256" key="6">
    <source>
        <dbReference type="ARBA" id="ARBA00022692"/>
    </source>
</evidence>
<dbReference type="InterPro" id="IPR036259">
    <property type="entry name" value="MFS_trans_sf"/>
</dbReference>
<reference evidence="12" key="1">
    <citation type="journal article" date="2024" name="Int. J. Syst. Evol. Microbiol.">
        <title>Brooklawnia propionicigenes sp. nov., a facultatively anaerobic, propionate-producing bacterium isolated from a methanogenic reactor treating waste from cattle farms.</title>
        <authorList>
            <person name="Akita Y."/>
            <person name="Ueki A."/>
            <person name="Tonouchi A."/>
            <person name="Sugawara Y."/>
            <person name="Honma S."/>
            <person name="Kaku N."/>
            <person name="Ueki K."/>
        </authorList>
    </citation>
    <scope>NUCLEOTIDE SEQUENCE</scope>
    <source>
        <strain evidence="12">SH051</strain>
    </source>
</reference>
<protein>
    <submittedName>
        <fullName evidence="12">Sugar porter family MFS transporter</fullName>
    </submittedName>
</protein>
<keyword evidence="13" id="KW-1185">Reference proteome</keyword>
<feature type="transmembrane region" description="Helical" evidence="10">
    <location>
        <begin position="419"/>
        <end position="441"/>
    </location>
</feature>
<keyword evidence="6 10" id="KW-0812">Transmembrane</keyword>
<keyword evidence="4" id="KW-1003">Cell membrane</keyword>
<dbReference type="PANTHER" id="PTHR48023:SF4">
    <property type="entry name" value="D-XYLOSE-PROTON SYMPORTER-LIKE 2"/>
    <property type="match status" value="1"/>
</dbReference>
<dbReference type="InterPro" id="IPR003663">
    <property type="entry name" value="Sugar/inositol_transpt"/>
</dbReference>
<evidence type="ECO:0000256" key="9">
    <source>
        <dbReference type="RuleBase" id="RU003346"/>
    </source>
</evidence>
<feature type="transmembrane region" description="Helical" evidence="10">
    <location>
        <begin position="51"/>
        <end position="77"/>
    </location>
</feature>
<proteinExistence type="inferred from homology"/>
<evidence type="ECO:0000256" key="1">
    <source>
        <dbReference type="ARBA" id="ARBA00004651"/>
    </source>
</evidence>
<dbReference type="SUPFAM" id="SSF103473">
    <property type="entry name" value="MFS general substrate transporter"/>
    <property type="match status" value="1"/>
</dbReference>
<dbReference type="PROSITE" id="PS50850">
    <property type="entry name" value="MFS"/>
    <property type="match status" value="1"/>
</dbReference>
<evidence type="ECO:0000259" key="11">
    <source>
        <dbReference type="PROSITE" id="PS50850"/>
    </source>
</evidence>
<comment type="subcellular location">
    <subcellularLocation>
        <location evidence="1">Cell membrane</location>
        <topology evidence="1">Multi-pass membrane protein</topology>
    </subcellularLocation>
</comment>
<dbReference type="PROSITE" id="PS00217">
    <property type="entry name" value="SUGAR_TRANSPORT_2"/>
    <property type="match status" value="1"/>
</dbReference>
<feature type="transmembrane region" description="Helical" evidence="10">
    <location>
        <begin position="12"/>
        <end position="31"/>
    </location>
</feature>
<dbReference type="InterPro" id="IPR020846">
    <property type="entry name" value="MFS_dom"/>
</dbReference>
<dbReference type="AlphaFoldDB" id="A0AAN0K818"/>
<dbReference type="GO" id="GO:0005886">
    <property type="term" value="C:plasma membrane"/>
    <property type="evidence" value="ECO:0007669"/>
    <property type="project" value="UniProtKB-SubCell"/>
</dbReference>
<dbReference type="Pfam" id="PF00083">
    <property type="entry name" value="Sugar_tr"/>
    <property type="match status" value="1"/>
</dbReference>
<dbReference type="Gene3D" id="1.20.1250.20">
    <property type="entry name" value="MFS general substrate transporter like domains"/>
    <property type="match status" value="1"/>
</dbReference>
<dbReference type="RefSeq" id="WP_286266122.1">
    <property type="nucleotide sequence ID" value="NZ_AP028056.1"/>
</dbReference>
<feature type="domain" description="Major facilitator superfamily (MFS) profile" evidence="11">
    <location>
        <begin position="18"/>
        <end position="448"/>
    </location>
</feature>
<keyword evidence="7 10" id="KW-1133">Transmembrane helix</keyword>
<evidence type="ECO:0000256" key="2">
    <source>
        <dbReference type="ARBA" id="ARBA00010992"/>
    </source>
</evidence>
<evidence type="ECO:0000256" key="10">
    <source>
        <dbReference type="SAM" id="Phobius"/>
    </source>
</evidence>
<gene>
    <name evidence="12" type="ORF">brsh051_28160</name>
</gene>
<feature type="transmembrane region" description="Helical" evidence="10">
    <location>
        <begin position="112"/>
        <end position="135"/>
    </location>
</feature>
<dbReference type="EMBL" id="AP028056">
    <property type="protein sequence ID" value="BEH03535.1"/>
    <property type="molecule type" value="Genomic_DNA"/>
</dbReference>
<accession>A0AAN0K818</accession>
<evidence type="ECO:0000313" key="13">
    <source>
        <dbReference type="Proteomes" id="UP001431656"/>
    </source>
</evidence>
<comment type="similarity">
    <text evidence="2 9">Belongs to the major facilitator superfamily. Sugar transporter (TC 2.A.1.1) family.</text>
</comment>
<dbReference type="Proteomes" id="UP001431656">
    <property type="component" value="Chromosome"/>
</dbReference>
<feature type="transmembrane region" description="Helical" evidence="10">
    <location>
        <begin position="257"/>
        <end position="284"/>
    </location>
</feature>
<evidence type="ECO:0000256" key="5">
    <source>
        <dbReference type="ARBA" id="ARBA00022597"/>
    </source>
</evidence>
<keyword evidence="5" id="KW-0762">Sugar transport</keyword>
<evidence type="ECO:0000256" key="4">
    <source>
        <dbReference type="ARBA" id="ARBA00022475"/>
    </source>
</evidence>
<dbReference type="InterPro" id="IPR005828">
    <property type="entry name" value="MFS_sugar_transport-like"/>
</dbReference>
<dbReference type="KEGG" id="broo:brsh051_28160"/>
<dbReference type="InterPro" id="IPR005829">
    <property type="entry name" value="Sugar_transporter_CS"/>
</dbReference>
<dbReference type="GO" id="GO:0022857">
    <property type="term" value="F:transmembrane transporter activity"/>
    <property type="evidence" value="ECO:0007669"/>
    <property type="project" value="InterPro"/>
</dbReference>
<name>A0AAN0K818_9ACTN</name>
<feature type="transmembrane region" description="Helical" evidence="10">
    <location>
        <begin position="328"/>
        <end position="349"/>
    </location>
</feature>
<feature type="transmembrane region" description="Helical" evidence="10">
    <location>
        <begin position="179"/>
        <end position="197"/>
    </location>
</feature>
<keyword evidence="3 9" id="KW-0813">Transport</keyword>
<dbReference type="PROSITE" id="PS00216">
    <property type="entry name" value="SUGAR_TRANSPORT_1"/>
    <property type="match status" value="1"/>
</dbReference>
<dbReference type="GO" id="GO:1904659">
    <property type="term" value="P:D-glucose transmembrane transport"/>
    <property type="evidence" value="ECO:0007669"/>
    <property type="project" value="TreeGrafter"/>
</dbReference>